<keyword evidence="4" id="KW-1185">Reference proteome</keyword>
<name>A0A1Y2A441_9PLEO</name>
<dbReference type="AlphaFoldDB" id="A0A1Y2A441"/>
<evidence type="ECO:0000313" key="4">
    <source>
        <dbReference type="Proteomes" id="UP000193144"/>
    </source>
</evidence>
<protein>
    <submittedName>
        <fullName evidence="3">Uncharacterized protein</fullName>
    </submittedName>
</protein>
<sequence>MKPPSGLAVAGCTTGLLVVINDIVLHWPNGTDTSLFQESKLGEIEACIVPGFSGVMSLPRAYADSFKARAGGLERNGREARSVGLNYDSLMYEANNTAYLTVNYESGQFSLGPLAPDADGDSPSNDVGTMRVIGEDGVELNSTCTRQTGGRSSATPSAKTDSTGELITKASIAGIAIGGIFGSAFIAGMAWLFWRRYHRAKKGGNAVYEWDEGPKPPTYVDEPPGDITPVEMGN</sequence>
<feature type="transmembrane region" description="Helical" evidence="2">
    <location>
        <begin position="172"/>
        <end position="194"/>
    </location>
</feature>
<evidence type="ECO:0000256" key="2">
    <source>
        <dbReference type="SAM" id="Phobius"/>
    </source>
</evidence>
<accession>A0A1Y2A441</accession>
<comment type="caution">
    <text evidence="3">The sequence shown here is derived from an EMBL/GenBank/DDBJ whole genome shotgun (WGS) entry which is preliminary data.</text>
</comment>
<keyword evidence="2" id="KW-1133">Transmembrane helix</keyword>
<dbReference type="CDD" id="cd12087">
    <property type="entry name" value="TM_EGFR-like"/>
    <property type="match status" value="1"/>
</dbReference>
<dbReference type="OrthoDB" id="5361565at2759"/>
<dbReference type="EMBL" id="MCFA01000013">
    <property type="protein sequence ID" value="ORY17279.1"/>
    <property type="molecule type" value="Genomic_DNA"/>
</dbReference>
<organism evidence="3 4">
    <name type="scientific">Clohesyomyces aquaticus</name>
    <dbReference type="NCBI Taxonomy" id="1231657"/>
    <lineage>
        <taxon>Eukaryota</taxon>
        <taxon>Fungi</taxon>
        <taxon>Dikarya</taxon>
        <taxon>Ascomycota</taxon>
        <taxon>Pezizomycotina</taxon>
        <taxon>Dothideomycetes</taxon>
        <taxon>Pleosporomycetidae</taxon>
        <taxon>Pleosporales</taxon>
        <taxon>Lindgomycetaceae</taxon>
        <taxon>Clohesyomyces</taxon>
    </lineage>
</organism>
<keyword evidence="2" id="KW-0812">Transmembrane</keyword>
<evidence type="ECO:0000313" key="3">
    <source>
        <dbReference type="EMBL" id="ORY17279.1"/>
    </source>
</evidence>
<gene>
    <name evidence="3" type="ORF">BCR34DRAFT_583746</name>
</gene>
<evidence type="ECO:0000256" key="1">
    <source>
        <dbReference type="SAM" id="MobiDB-lite"/>
    </source>
</evidence>
<dbReference type="STRING" id="1231657.A0A1Y2A441"/>
<feature type="region of interest" description="Disordered" evidence="1">
    <location>
        <begin position="215"/>
        <end position="234"/>
    </location>
</feature>
<dbReference type="Proteomes" id="UP000193144">
    <property type="component" value="Unassembled WGS sequence"/>
</dbReference>
<proteinExistence type="predicted"/>
<keyword evidence="2" id="KW-0472">Membrane</keyword>
<reference evidence="3 4" key="1">
    <citation type="submission" date="2016-07" db="EMBL/GenBank/DDBJ databases">
        <title>Pervasive Adenine N6-methylation of Active Genes in Fungi.</title>
        <authorList>
            <consortium name="DOE Joint Genome Institute"/>
            <person name="Mondo S.J."/>
            <person name="Dannebaum R.O."/>
            <person name="Kuo R.C."/>
            <person name="Labutti K."/>
            <person name="Haridas S."/>
            <person name="Kuo A."/>
            <person name="Salamov A."/>
            <person name="Ahrendt S.R."/>
            <person name="Lipzen A."/>
            <person name="Sullivan W."/>
            <person name="Andreopoulos W.B."/>
            <person name="Clum A."/>
            <person name="Lindquist E."/>
            <person name="Daum C."/>
            <person name="Ramamoorthy G.K."/>
            <person name="Gryganskyi A."/>
            <person name="Culley D."/>
            <person name="Magnuson J.K."/>
            <person name="James T.Y."/>
            <person name="O'Malley M.A."/>
            <person name="Stajich J.E."/>
            <person name="Spatafora J.W."/>
            <person name="Visel A."/>
            <person name="Grigoriev I.V."/>
        </authorList>
    </citation>
    <scope>NUCLEOTIDE SEQUENCE [LARGE SCALE GENOMIC DNA]</scope>
    <source>
        <strain evidence="3 4">CBS 115471</strain>
    </source>
</reference>